<feature type="signal peptide" evidence="2">
    <location>
        <begin position="1"/>
        <end position="15"/>
    </location>
</feature>
<dbReference type="EMBL" id="HACM01006924">
    <property type="protein sequence ID" value="CRZ07366.1"/>
    <property type="molecule type" value="Transcribed_RNA"/>
</dbReference>
<keyword evidence="2" id="KW-0732">Signal</keyword>
<organism evidence="3">
    <name type="scientific">Spongospora subterranea</name>
    <dbReference type="NCBI Taxonomy" id="70186"/>
    <lineage>
        <taxon>Eukaryota</taxon>
        <taxon>Sar</taxon>
        <taxon>Rhizaria</taxon>
        <taxon>Endomyxa</taxon>
        <taxon>Phytomyxea</taxon>
        <taxon>Plasmodiophorida</taxon>
        <taxon>Plasmodiophoridae</taxon>
        <taxon>Spongospora</taxon>
    </lineage>
</organism>
<dbReference type="Gene3D" id="3.30.20.10">
    <property type="entry name" value="Endochitinase, domain 2"/>
    <property type="match status" value="1"/>
</dbReference>
<protein>
    <submittedName>
        <fullName evidence="3">Uncharacterized protein</fullName>
    </submittedName>
</protein>
<sequence length="514" mass="56152">MLIFLLLLAATAVSCENHTINVNDPLNEFVFTNVFPNLHADQRQSNFAALTQAMSMLDLSFASYTQVAAFLGTVAFNTDDLNRHEARCAQDNSCDLALYDTTCNPGNSSINGNHFYPRSAMMISFQCGYAHVDSILRNYSALAGIPSLTENPYLLSTNLLFSYLASLAVWADPDSNGESCMSLTATNMTGLPSCISKMNPWECSLAGQQDQARHLQSISKAAQALGINMALDDLTPISCSNVSVVNSPAPTALPEDDCTGPWADDNSSLPIVLPGNSSTACGIISQQMFAAAFSQLSNDSNTVDIHFQSLSSACEFASIDRLDVRQASFLLGSMMLNMMNVSDAGNASDTYYGRGLMMIFGFASYQRLSIYLRQLGINYDVVSDPDIVSSNCIDSIFNPHWHTVIHKIISFYPPHHSVPKMNPAPAPNSNGIIFNSRDLIFHRSRKDGSVHYRCLHYRASKLRPTSCRGTAETSAAGVTVELIPHTCQSLGEYAAVDIFRRKGRNEANRRSSRC</sequence>
<dbReference type="InterPro" id="IPR023346">
    <property type="entry name" value="Lysozyme-like_dom_sf"/>
</dbReference>
<evidence type="ECO:0000256" key="2">
    <source>
        <dbReference type="SAM" id="SignalP"/>
    </source>
</evidence>
<dbReference type="SUPFAM" id="SSF53955">
    <property type="entry name" value="Lysozyme-like"/>
    <property type="match status" value="1"/>
</dbReference>
<name>A0A0H5R051_9EUKA</name>
<accession>A0A0H5R051</accession>
<evidence type="ECO:0000256" key="1">
    <source>
        <dbReference type="ARBA" id="ARBA00023157"/>
    </source>
</evidence>
<dbReference type="EMBL" id="HACM01006916">
    <property type="protein sequence ID" value="CRZ07358.1"/>
    <property type="molecule type" value="Transcribed_RNA"/>
</dbReference>
<feature type="chain" id="PRO_5011854281" evidence="2">
    <location>
        <begin position="16"/>
        <end position="514"/>
    </location>
</feature>
<dbReference type="AlphaFoldDB" id="A0A0H5R051"/>
<keyword evidence="1" id="KW-1015">Disulfide bond</keyword>
<evidence type="ECO:0000313" key="3">
    <source>
        <dbReference type="EMBL" id="CRZ07331.1"/>
    </source>
</evidence>
<dbReference type="EMBL" id="HACM01006899">
    <property type="protein sequence ID" value="CRZ07341.1"/>
    <property type="molecule type" value="Transcribed_RNA"/>
</dbReference>
<reference evidence="3" key="1">
    <citation type="submission" date="2015-04" db="EMBL/GenBank/DDBJ databases">
        <title>The genome sequence of the plant pathogenic Rhizarian Plasmodiophora brassicae reveals insights in its biotrophic life cycle and the origin of chitin synthesis.</title>
        <authorList>
            <person name="Schwelm A."/>
            <person name="Fogelqvist J."/>
            <person name="Knaust A."/>
            <person name="Julke S."/>
            <person name="Lilja T."/>
            <person name="Dhandapani V."/>
            <person name="Bonilla-Rosso G."/>
            <person name="Karlsson M."/>
            <person name="Shevchenko A."/>
            <person name="Choi S.R."/>
            <person name="Kim H.G."/>
            <person name="Park J.Y."/>
            <person name="Lim Y.P."/>
            <person name="Ludwig-Muller J."/>
            <person name="Dixelius C."/>
        </authorList>
    </citation>
    <scope>NUCLEOTIDE SEQUENCE</scope>
    <source>
        <tissue evidence="3">Potato root galls</tissue>
    </source>
</reference>
<dbReference type="PANTHER" id="PTHR22595">
    <property type="entry name" value="CHITINASE-RELATED"/>
    <property type="match status" value="1"/>
</dbReference>
<dbReference type="EMBL" id="HACM01006912">
    <property type="protein sequence ID" value="CRZ07354.1"/>
    <property type="molecule type" value="Transcribed_RNA"/>
</dbReference>
<dbReference type="PANTHER" id="PTHR22595:SF79">
    <property type="entry name" value="CHITINASE 12"/>
    <property type="match status" value="1"/>
</dbReference>
<dbReference type="Gene3D" id="1.10.530.10">
    <property type="match status" value="1"/>
</dbReference>
<dbReference type="EMBL" id="HACM01006889">
    <property type="protein sequence ID" value="CRZ07331.1"/>
    <property type="molecule type" value="Transcribed_RNA"/>
</dbReference>
<dbReference type="EMBL" id="HACM01006892">
    <property type="protein sequence ID" value="CRZ07334.1"/>
    <property type="molecule type" value="Transcribed_RNA"/>
</dbReference>
<proteinExistence type="predicted"/>